<evidence type="ECO:0008006" key="3">
    <source>
        <dbReference type="Google" id="ProtNLM"/>
    </source>
</evidence>
<dbReference type="STRING" id="1776.BHQ18_19990"/>
<dbReference type="Proteomes" id="UP000094053">
    <property type="component" value="Unassembled WGS sequence"/>
</dbReference>
<proteinExistence type="predicted"/>
<dbReference type="AlphaFoldDB" id="A0A1E3REX7"/>
<dbReference type="EMBL" id="MIHA01000015">
    <property type="protein sequence ID" value="ODQ88413.1"/>
    <property type="molecule type" value="Genomic_DNA"/>
</dbReference>
<protein>
    <recommendedName>
        <fullName evidence="3">Cullin, a subunit of E3 ubiquitin ligase</fullName>
    </recommendedName>
</protein>
<gene>
    <name evidence="1" type="ORF">BHQ18_19990</name>
</gene>
<dbReference type="OrthoDB" id="3173471at2"/>
<comment type="caution">
    <text evidence="1">The sequence shown here is derived from an EMBL/GenBank/DDBJ whole genome shotgun (WGS) entry which is preliminary data.</text>
</comment>
<dbReference type="RefSeq" id="WP_069415372.1">
    <property type="nucleotide sequence ID" value="NZ_JACKUL010000023.1"/>
</dbReference>
<keyword evidence="2" id="KW-1185">Reference proteome</keyword>
<reference evidence="2" key="1">
    <citation type="submission" date="2016-09" db="EMBL/GenBank/DDBJ databases">
        <authorList>
            <person name="Greninger A.L."/>
            <person name="Jerome K.R."/>
            <person name="Mcnair B."/>
            <person name="Wallis C."/>
            <person name="Fang F."/>
        </authorList>
    </citation>
    <scope>NUCLEOTIDE SEQUENCE [LARGE SCALE GENOMIC DNA]</scope>
    <source>
        <strain evidence="2">M6</strain>
    </source>
</reference>
<evidence type="ECO:0000313" key="2">
    <source>
        <dbReference type="Proteomes" id="UP000094053"/>
    </source>
</evidence>
<name>A0A1E3REX7_MYCFV</name>
<organism evidence="1 2">
    <name type="scientific">Mycolicibacterium flavescens</name>
    <name type="common">Mycobacterium flavescens</name>
    <dbReference type="NCBI Taxonomy" id="1776"/>
    <lineage>
        <taxon>Bacteria</taxon>
        <taxon>Bacillati</taxon>
        <taxon>Actinomycetota</taxon>
        <taxon>Actinomycetes</taxon>
        <taxon>Mycobacteriales</taxon>
        <taxon>Mycobacteriaceae</taxon>
        <taxon>Mycolicibacterium</taxon>
    </lineage>
</organism>
<accession>A0A1E3REX7</accession>
<sequence>MVEVIIGGEAVAAGRVTRHELRSRYRPVFRGVYAANGRELTLRDRAIAAWLAARRKGVVAGVVASALHGAAWVDPAHPIEVLGARCGAQAGLLPRREVFADDEVIRIGGLPVTTRARTAFDIGRRLDRGAALARLDAMMWDRPLPLDEIRALMRRYPRASGTKQLRELLPLVDGGAARPVESHARLLLIDAGCPQPQTQVPVLVDTLPVAHLEIGWPEYRVALTFAPEDAAQQRMLEALGWIVIRVPEWESVESWLQRVEVALARRGCFVEFAA</sequence>
<evidence type="ECO:0000313" key="1">
    <source>
        <dbReference type="EMBL" id="ODQ88413.1"/>
    </source>
</evidence>